<dbReference type="RefSeq" id="WP_061791528.1">
    <property type="nucleotide sequence ID" value="NZ_JABVDD010000006.1"/>
</dbReference>
<evidence type="ECO:0000313" key="7">
    <source>
        <dbReference type="EMBL" id="KAF0823068.1"/>
    </source>
</evidence>
<comment type="caution">
    <text evidence="7">The sequence shown here is derived from an EMBL/GenBank/DDBJ whole genome shotgun (WGS) entry which is preliminary data.</text>
</comment>
<evidence type="ECO:0000313" key="8">
    <source>
        <dbReference type="Proteomes" id="UP000465778"/>
    </source>
</evidence>
<keyword evidence="5" id="KW-0472">Membrane</keyword>
<keyword evidence="4" id="KW-0732">Signal</keyword>
<dbReference type="Pfam" id="PF02608">
    <property type="entry name" value="Bmp"/>
    <property type="match status" value="1"/>
</dbReference>
<dbReference type="Proteomes" id="UP000465778">
    <property type="component" value="Unassembled WGS sequence"/>
</dbReference>
<name>A0A380XMN6_CYTFI</name>
<evidence type="ECO:0000256" key="4">
    <source>
        <dbReference type="ARBA" id="ARBA00022729"/>
    </source>
</evidence>
<dbReference type="EMBL" id="VDEM01000039">
    <property type="protein sequence ID" value="KAF0823068.1"/>
    <property type="molecule type" value="Genomic_DNA"/>
</dbReference>
<dbReference type="OrthoDB" id="2556857at2"/>
<proteinExistence type="inferred from homology"/>
<dbReference type="InterPro" id="IPR003760">
    <property type="entry name" value="PnrA-like"/>
</dbReference>
<evidence type="ECO:0000256" key="6">
    <source>
        <dbReference type="ARBA" id="ARBA00023288"/>
    </source>
</evidence>
<dbReference type="PANTHER" id="PTHR34296:SF2">
    <property type="entry name" value="ABC TRANSPORTER GUANOSINE-BINDING PROTEIN NUPN"/>
    <property type="match status" value="1"/>
</dbReference>
<keyword evidence="3" id="KW-1003">Cell membrane</keyword>
<dbReference type="Gene3D" id="3.40.50.2300">
    <property type="match status" value="2"/>
</dbReference>
<dbReference type="InterPro" id="IPR050957">
    <property type="entry name" value="BMP_lipoprotein"/>
</dbReference>
<protein>
    <submittedName>
        <fullName evidence="7">Transcriptional activator protein med</fullName>
    </submittedName>
</protein>
<dbReference type="PROSITE" id="PS51257">
    <property type="entry name" value="PROKAR_LIPOPROTEIN"/>
    <property type="match status" value="1"/>
</dbReference>
<sequence>MHKTLKKLGILLLCLLLLASCRQPMSAGKLEKAGLLVPDTVNDQVWGTKGYKGMLKIQSHYDIEVYYKEGMNSEMVVERAVKEFDQKGVNLIFGHGNEYAAYFNNISKKYPDIHFVSFNGDAQNENTTSLNFEAYAMGFFGGMVAGHMTKTNNVGILAAFEWQPEVEGFYEGANYINDNVNVQIQYVGNWDNDNKAIALLDKLIANKTDVVYPAGDGYNVPVIEKLKEEGLYAIGYISDQSDLGESVVLTSTIQHVDVLYELVAEKYNEGELESGNLFFDFEDEVISLGKFSPDVDEDFKKELNAAIENYKKTGKLPE</sequence>
<reference evidence="7 8" key="1">
    <citation type="journal article" date="2020" name="G3 (Bethesda)">
        <title>Whole Genome Sequencing and Comparative Genomics of Two Nematicidal Bacillus Strains Reveals a Wide Range of Possible Virulence Factors.</title>
        <authorList>
            <person name="Susic N."/>
            <person name="Janezic S."/>
            <person name="Rupnik M."/>
            <person name="Geric Stare B."/>
        </authorList>
    </citation>
    <scope>NUCLEOTIDE SEQUENCE [LARGE SCALE GENOMIC DNA]</scope>
    <source>
        <strain evidence="7 8">I-1582</strain>
    </source>
</reference>
<dbReference type="PANTHER" id="PTHR34296">
    <property type="entry name" value="TRANSCRIPTIONAL ACTIVATOR PROTEIN MED"/>
    <property type="match status" value="1"/>
</dbReference>
<dbReference type="SUPFAM" id="SSF53822">
    <property type="entry name" value="Periplasmic binding protein-like I"/>
    <property type="match status" value="1"/>
</dbReference>
<comment type="similarity">
    <text evidence="2">Belongs to the BMP lipoprotein family.</text>
</comment>
<dbReference type="InterPro" id="IPR028082">
    <property type="entry name" value="Peripla_BP_I"/>
</dbReference>
<keyword evidence="6" id="KW-0449">Lipoprotein</keyword>
<comment type="subcellular location">
    <subcellularLocation>
        <location evidence="1">Cell membrane</location>
        <topology evidence="1">Lipid-anchor</topology>
    </subcellularLocation>
</comment>
<dbReference type="GeneID" id="67523188"/>
<evidence type="ECO:0000256" key="1">
    <source>
        <dbReference type="ARBA" id="ARBA00004193"/>
    </source>
</evidence>
<evidence type="ECO:0000256" key="5">
    <source>
        <dbReference type="ARBA" id="ARBA00023136"/>
    </source>
</evidence>
<dbReference type="CDD" id="cd06353">
    <property type="entry name" value="PBP1_Med-like"/>
    <property type="match status" value="1"/>
</dbReference>
<organism evidence="7 8">
    <name type="scientific">Cytobacillus firmus</name>
    <name type="common">Bacillus firmus</name>
    <dbReference type="NCBI Taxonomy" id="1399"/>
    <lineage>
        <taxon>Bacteria</taxon>
        <taxon>Bacillati</taxon>
        <taxon>Bacillota</taxon>
        <taxon>Bacilli</taxon>
        <taxon>Bacillales</taxon>
        <taxon>Bacillaceae</taxon>
        <taxon>Cytobacillus</taxon>
    </lineage>
</organism>
<dbReference type="AlphaFoldDB" id="A0A380XMN6"/>
<accession>A0A380XMN6</accession>
<dbReference type="GO" id="GO:0005886">
    <property type="term" value="C:plasma membrane"/>
    <property type="evidence" value="ECO:0007669"/>
    <property type="project" value="UniProtKB-SubCell"/>
</dbReference>
<evidence type="ECO:0000256" key="2">
    <source>
        <dbReference type="ARBA" id="ARBA00008610"/>
    </source>
</evidence>
<evidence type="ECO:0000256" key="3">
    <source>
        <dbReference type="ARBA" id="ARBA00022475"/>
    </source>
</evidence>
<gene>
    <name evidence="7" type="ORF">KIS1582_3136</name>
</gene>